<dbReference type="PANTHER" id="PTHR47469">
    <property type="entry name" value="MONOOXYGENASE-LIKE"/>
    <property type="match status" value="1"/>
</dbReference>
<proteinExistence type="predicted"/>
<accession>M8CGA6</accession>
<organism evidence="1">
    <name type="scientific">Aegilops tauschii</name>
    <name type="common">Tausch's goatgrass</name>
    <name type="synonym">Aegilops squarrosa</name>
    <dbReference type="NCBI Taxonomy" id="37682"/>
    <lineage>
        <taxon>Eukaryota</taxon>
        <taxon>Viridiplantae</taxon>
        <taxon>Streptophyta</taxon>
        <taxon>Embryophyta</taxon>
        <taxon>Tracheophyta</taxon>
        <taxon>Spermatophyta</taxon>
        <taxon>Magnoliopsida</taxon>
        <taxon>Liliopsida</taxon>
        <taxon>Poales</taxon>
        <taxon>Poaceae</taxon>
        <taxon>BOP clade</taxon>
        <taxon>Pooideae</taxon>
        <taxon>Triticodae</taxon>
        <taxon>Triticeae</taxon>
        <taxon>Triticinae</taxon>
        <taxon>Aegilops</taxon>
    </lineage>
</organism>
<dbReference type="InterPro" id="IPR053212">
    <property type="entry name" value="DHP_3-monooxygenase"/>
</dbReference>
<sequence length="184" mass="20413">MCRYSGYCAWRGVFDFTGKESSDIITGIRRAYPELGSCLYFDLAEKTHAVLYELPGNRLNWLWYINGPEPELTGSSVTMKVSDATLAGMQDDAERVWSPELPEPELTGSSVTMKVSDATLAGMQDDAERVWSPELARLIRETAEPFVNGVVGTSGTGPLGWAEEPPKPIIWWASFVWSKNDGKE</sequence>
<dbReference type="EnsemblPlants" id="EMT22221">
    <property type="protein sequence ID" value="EMT22221"/>
    <property type="gene ID" value="F775_01193"/>
</dbReference>
<dbReference type="PANTHER" id="PTHR47469:SF2">
    <property type="entry name" value="OS06G0597600 PROTEIN"/>
    <property type="match status" value="1"/>
</dbReference>
<protein>
    <submittedName>
        <fullName evidence="1">Uncharacterized protein</fullName>
    </submittedName>
</protein>
<name>M8CGA6_AEGTA</name>
<dbReference type="Gene3D" id="3.30.9.60">
    <property type="match status" value="2"/>
</dbReference>
<reference evidence="1" key="1">
    <citation type="submission" date="2015-06" db="UniProtKB">
        <authorList>
            <consortium name="EnsemblPlants"/>
        </authorList>
    </citation>
    <scope>IDENTIFICATION</scope>
</reference>
<evidence type="ECO:0000313" key="1">
    <source>
        <dbReference type="EnsemblPlants" id="EMT22221"/>
    </source>
</evidence>
<dbReference type="AlphaFoldDB" id="M8CGA6"/>
<dbReference type="SUPFAM" id="SSF54373">
    <property type="entry name" value="FAD-linked reductases, C-terminal domain"/>
    <property type="match status" value="1"/>
</dbReference>